<accession>A0A6C0KZH9</accession>
<sequence length="89" mass="10226">MNYSQYPPLNAPFYQNKNDVNLFKQSPEQNCFATQTLNKDCKPNVEYGYHKPLNESCTLITGQLNNTPAQGCSSVWNNMTKRKSLVKDY</sequence>
<dbReference type="EMBL" id="MN741028">
    <property type="protein sequence ID" value="QHU23395.1"/>
    <property type="molecule type" value="Genomic_DNA"/>
</dbReference>
<reference evidence="1" key="1">
    <citation type="journal article" date="2020" name="Nature">
        <title>Giant virus diversity and host interactions through global metagenomics.</title>
        <authorList>
            <person name="Schulz F."/>
            <person name="Roux S."/>
            <person name="Paez-Espino D."/>
            <person name="Jungbluth S."/>
            <person name="Walsh D.A."/>
            <person name="Denef V.J."/>
            <person name="McMahon K.D."/>
            <person name="Konstantinidis K.T."/>
            <person name="Eloe-Fadrosh E.A."/>
            <person name="Kyrpides N.C."/>
            <person name="Woyke T."/>
        </authorList>
    </citation>
    <scope>NUCLEOTIDE SEQUENCE</scope>
    <source>
        <strain evidence="1">GVMAG-S-ERX555907-94</strain>
    </source>
</reference>
<evidence type="ECO:0000313" key="1">
    <source>
        <dbReference type="EMBL" id="QHU23395.1"/>
    </source>
</evidence>
<protein>
    <submittedName>
        <fullName evidence="1">Uncharacterized protein</fullName>
    </submittedName>
</protein>
<name>A0A6C0KZH9_9ZZZZ</name>
<organism evidence="1">
    <name type="scientific">viral metagenome</name>
    <dbReference type="NCBI Taxonomy" id="1070528"/>
    <lineage>
        <taxon>unclassified sequences</taxon>
        <taxon>metagenomes</taxon>
        <taxon>organismal metagenomes</taxon>
    </lineage>
</organism>
<dbReference type="AlphaFoldDB" id="A0A6C0KZH9"/>
<proteinExistence type="predicted"/>